<protein>
    <submittedName>
        <fullName evidence="1">Uncharacterized protein</fullName>
    </submittedName>
</protein>
<organism evidence="1 2">
    <name type="scientific">Plesiocystis pacifica SIR-1</name>
    <dbReference type="NCBI Taxonomy" id="391625"/>
    <lineage>
        <taxon>Bacteria</taxon>
        <taxon>Pseudomonadati</taxon>
        <taxon>Myxococcota</taxon>
        <taxon>Polyangia</taxon>
        <taxon>Nannocystales</taxon>
        <taxon>Nannocystaceae</taxon>
        <taxon>Plesiocystis</taxon>
    </lineage>
</organism>
<evidence type="ECO:0000313" key="1">
    <source>
        <dbReference type="EMBL" id="EDM79239.1"/>
    </source>
</evidence>
<dbReference type="EMBL" id="ABCS01000021">
    <property type="protein sequence ID" value="EDM79239.1"/>
    <property type="molecule type" value="Genomic_DNA"/>
</dbReference>
<gene>
    <name evidence="1" type="ORF">PPSIR1_03843</name>
</gene>
<dbReference type="RefSeq" id="WP_006971576.1">
    <property type="nucleotide sequence ID" value="NZ_ABCS01000021.1"/>
</dbReference>
<sequence>MTRPLAELRRQYLDTPDALAHLRAQAWASSPTPAARPLIRPEFWLD</sequence>
<reference evidence="1 2" key="1">
    <citation type="submission" date="2007-06" db="EMBL/GenBank/DDBJ databases">
        <authorList>
            <person name="Shimkets L."/>
            <person name="Ferriera S."/>
            <person name="Johnson J."/>
            <person name="Kravitz S."/>
            <person name="Beeson K."/>
            <person name="Sutton G."/>
            <person name="Rogers Y.-H."/>
            <person name="Friedman R."/>
            <person name="Frazier M."/>
            <person name="Venter J.C."/>
        </authorList>
    </citation>
    <scope>NUCLEOTIDE SEQUENCE [LARGE SCALE GENOMIC DNA]</scope>
    <source>
        <strain evidence="1 2">SIR-1</strain>
    </source>
</reference>
<proteinExistence type="predicted"/>
<keyword evidence="2" id="KW-1185">Reference proteome</keyword>
<dbReference type="Proteomes" id="UP000005801">
    <property type="component" value="Unassembled WGS sequence"/>
</dbReference>
<dbReference type="STRING" id="391625.PPSIR1_03843"/>
<accession>A6G4C7</accession>
<name>A6G4C7_9BACT</name>
<comment type="caution">
    <text evidence="1">The sequence shown here is derived from an EMBL/GenBank/DDBJ whole genome shotgun (WGS) entry which is preliminary data.</text>
</comment>
<evidence type="ECO:0000313" key="2">
    <source>
        <dbReference type="Proteomes" id="UP000005801"/>
    </source>
</evidence>
<dbReference type="AlphaFoldDB" id="A6G4C7"/>